<feature type="compositionally biased region" description="Basic residues" evidence="1">
    <location>
        <begin position="59"/>
        <end position="69"/>
    </location>
</feature>
<feature type="compositionally biased region" description="Basic residues" evidence="1">
    <location>
        <begin position="1"/>
        <end position="11"/>
    </location>
</feature>
<accession>A0A699X4A7</accession>
<dbReference type="AlphaFoldDB" id="A0A699X4A7"/>
<organism evidence="2">
    <name type="scientific">Tanacetum cinerariifolium</name>
    <name type="common">Dalmatian daisy</name>
    <name type="synonym">Chrysanthemum cinerariifolium</name>
    <dbReference type="NCBI Taxonomy" id="118510"/>
    <lineage>
        <taxon>Eukaryota</taxon>
        <taxon>Viridiplantae</taxon>
        <taxon>Streptophyta</taxon>
        <taxon>Embryophyta</taxon>
        <taxon>Tracheophyta</taxon>
        <taxon>Spermatophyta</taxon>
        <taxon>Magnoliopsida</taxon>
        <taxon>eudicotyledons</taxon>
        <taxon>Gunneridae</taxon>
        <taxon>Pentapetalae</taxon>
        <taxon>asterids</taxon>
        <taxon>campanulids</taxon>
        <taxon>Asterales</taxon>
        <taxon>Asteraceae</taxon>
        <taxon>Asteroideae</taxon>
        <taxon>Anthemideae</taxon>
        <taxon>Anthemidinae</taxon>
        <taxon>Tanacetum</taxon>
    </lineage>
</organism>
<evidence type="ECO:0000256" key="1">
    <source>
        <dbReference type="SAM" id="MobiDB-lite"/>
    </source>
</evidence>
<feature type="region of interest" description="Disordered" evidence="1">
    <location>
        <begin position="1"/>
        <end position="75"/>
    </location>
</feature>
<comment type="caution">
    <text evidence="2">The sequence shown here is derived from an EMBL/GenBank/DDBJ whole genome shotgun (WGS) entry which is preliminary data.</text>
</comment>
<dbReference type="EMBL" id="BKCJ011785632">
    <property type="protein sequence ID" value="GFD52726.1"/>
    <property type="molecule type" value="Genomic_DNA"/>
</dbReference>
<sequence>RQRAARQHAPRHPAAVPALEPGGRRDQRPAQSLRRRQLPLPAGADRRQAAAAPLEAQPARHRRRARRGLRPALRG</sequence>
<proteinExistence type="predicted"/>
<evidence type="ECO:0000313" key="2">
    <source>
        <dbReference type="EMBL" id="GFD52726.1"/>
    </source>
</evidence>
<gene>
    <name evidence="2" type="ORF">Tci_924695</name>
</gene>
<protein>
    <submittedName>
        <fullName evidence="2">Uncharacterized protein</fullName>
    </submittedName>
</protein>
<reference evidence="2" key="1">
    <citation type="journal article" date="2019" name="Sci. Rep.">
        <title>Draft genome of Tanacetum cinerariifolium, the natural source of mosquito coil.</title>
        <authorList>
            <person name="Yamashiro T."/>
            <person name="Shiraishi A."/>
            <person name="Satake H."/>
            <person name="Nakayama K."/>
        </authorList>
    </citation>
    <scope>NUCLEOTIDE SEQUENCE</scope>
</reference>
<feature type="non-terminal residue" evidence="2">
    <location>
        <position position="1"/>
    </location>
</feature>
<name>A0A699X4A7_TANCI</name>